<dbReference type="AlphaFoldDB" id="I2GG02"/>
<evidence type="ECO:0000256" key="3">
    <source>
        <dbReference type="ARBA" id="ARBA00022989"/>
    </source>
</evidence>
<gene>
    <name evidence="6" type="primary">lysP</name>
    <name evidence="6" type="ORF">BN8_01860</name>
</gene>
<feature type="transmembrane region" description="Helical" evidence="5">
    <location>
        <begin position="221"/>
        <end position="244"/>
    </location>
</feature>
<evidence type="ECO:0000256" key="2">
    <source>
        <dbReference type="ARBA" id="ARBA00022692"/>
    </source>
</evidence>
<dbReference type="PIRSF" id="PIRSF006060">
    <property type="entry name" value="AA_transporter"/>
    <property type="match status" value="1"/>
</dbReference>
<sequence length="472" mass="51635">MFCVPLRLIDIRTKDHLPDSYSTTMATTTHKIGWLTACFLVIANMVGTGVFTSLGFQLADIQNTWSIVLLWVLGGILALIGAFSLAELGTHYPDEKGGDYIFISRGLHPFLGYLSAWVSLVGGFAAPVAIAGKAMESYLLPFGQAWPGLTDTRWLTVTLILGIGLIHSFSLRHSSVFQNVTTLAKIGFVLVLLAIGFYVAPSTTSAYRFDGSYQSEILTTPFAVSLLYVTYAYTGWNAAAYIVSEIRHPGKNLPRALLLGTLVVTILYVCLQIVFLKLTSVSSLSGQANVAEIAFGGYFGASAGRWVSAGIALQLIATMSSYVWVGARVTSRMARDFPLWHYFQHENKHQIPVRTIWLQTGITLVLLFSGTLEQVLLCTSFVLQLMGTLAVASLLRTKRLPTDFHSPLRPWLQWAYIVFSVCVLAFIITDKPTESLIGLGIVLVGGLTYWIKPPRGAVSSPKQSAHVEPRST</sequence>
<organism evidence="6 7">
    <name type="scientific">Fibrisoma limi BUZ 3</name>
    <dbReference type="NCBI Taxonomy" id="1185876"/>
    <lineage>
        <taxon>Bacteria</taxon>
        <taxon>Pseudomonadati</taxon>
        <taxon>Bacteroidota</taxon>
        <taxon>Cytophagia</taxon>
        <taxon>Cytophagales</taxon>
        <taxon>Spirosomataceae</taxon>
        <taxon>Fibrisoma</taxon>
    </lineage>
</organism>
<feature type="transmembrane region" description="Helical" evidence="5">
    <location>
        <begin position="306"/>
        <end position="330"/>
    </location>
</feature>
<dbReference type="InterPro" id="IPR002293">
    <property type="entry name" value="AA/rel_permease1"/>
</dbReference>
<dbReference type="PANTHER" id="PTHR11785:SF512">
    <property type="entry name" value="SOBREMESA, ISOFORM B"/>
    <property type="match status" value="1"/>
</dbReference>
<comment type="caution">
    <text evidence="6">The sequence shown here is derived from an EMBL/GenBank/DDBJ whole genome shotgun (WGS) entry which is preliminary data.</text>
</comment>
<protein>
    <submittedName>
        <fullName evidence="6">B(0,+)-type amino acid transporter 1 Short=B(0,+)AT</fullName>
    </submittedName>
</protein>
<dbReference type="Proteomes" id="UP000009309">
    <property type="component" value="Unassembled WGS sequence"/>
</dbReference>
<feature type="transmembrane region" description="Helical" evidence="5">
    <location>
        <begin position="68"/>
        <end position="89"/>
    </location>
</feature>
<keyword evidence="3 5" id="KW-1133">Transmembrane helix</keyword>
<dbReference type="STRING" id="1185876.BN8_01860"/>
<dbReference type="Pfam" id="PF13520">
    <property type="entry name" value="AA_permease_2"/>
    <property type="match status" value="1"/>
</dbReference>
<dbReference type="EMBL" id="CAIT01000006">
    <property type="protein sequence ID" value="CCH52827.1"/>
    <property type="molecule type" value="Genomic_DNA"/>
</dbReference>
<keyword evidence="2 5" id="KW-0812">Transmembrane</keyword>
<feature type="transmembrane region" description="Helical" evidence="5">
    <location>
        <begin position="374"/>
        <end position="395"/>
    </location>
</feature>
<proteinExistence type="predicted"/>
<dbReference type="GO" id="GO:0016020">
    <property type="term" value="C:membrane"/>
    <property type="evidence" value="ECO:0007669"/>
    <property type="project" value="UniProtKB-SubCell"/>
</dbReference>
<name>I2GG02_9BACT</name>
<keyword evidence="7" id="KW-1185">Reference proteome</keyword>
<feature type="transmembrane region" description="Helical" evidence="5">
    <location>
        <begin position="152"/>
        <end position="171"/>
    </location>
</feature>
<evidence type="ECO:0000313" key="6">
    <source>
        <dbReference type="EMBL" id="CCH52827.1"/>
    </source>
</evidence>
<evidence type="ECO:0000256" key="1">
    <source>
        <dbReference type="ARBA" id="ARBA00004141"/>
    </source>
</evidence>
<dbReference type="eggNOG" id="COG0531">
    <property type="taxonomic scope" value="Bacteria"/>
</dbReference>
<comment type="subcellular location">
    <subcellularLocation>
        <location evidence="1">Membrane</location>
        <topology evidence="1">Multi-pass membrane protein</topology>
    </subcellularLocation>
</comment>
<evidence type="ECO:0000256" key="4">
    <source>
        <dbReference type="ARBA" id="ARBA00023136"/>
    </source>
</evidence>
<dbReference type="PANTHER" id="PTHR11785">
    <property type="entry name" value="AMINO ACID TRANSPORTER"/>
    <property type="match status" value="1"/>
</dbReference>
<feature type="transmembrane region" description="Helical" evidence="5">
    <location>
        <begin position="256"/>
        <end position="275"/>
    </location>
</feature>
<dbReference type="InterPro" id="IPR050598">
    <property type="entry name" value="AminoAcid_Transporter"/>
</dbReference>
<dbReference type="Gene3D" id="1.20.1740.10">
    <property type="entry name" value="Amino acid/polyamine transporter I"/>
    <property type="match status" value="1"/>
</dbReference>
<feature type="transmembrane region" description="Helical" evidence="5">
    <location>
        <begin position="183"/>
        <end position="201"/>
    </location>
</feature>
<reference evidence="6 7" key="1">
    <citation type="journal article" date="2012" name="J. Bacteriol.">
        <title>Genome Sequence of the Filamentous Bacterium Fibrisoma limi BUZ 3T.</title>
        <authorList>
            <person name="Filippini M."/>
            <person name="Qi W."/>
            <person name="Jaenicke S."/>
            <person name="Goesmann A."/>
            <person name="Smits T.H."/>
            <person name="Bagheri H.C."/>
        </authorList>
    </citation>
    <scope>NUCLEOTIDE SEQUENCE [LARGE SCALE GENOMIC DNA]</scope>
    <source>
        <strain evidence="7">BUZ 3T</strain>
    </source>
</reference>
<dbReference type="GO" id="GO:0015179">
    <property type="term" value="F:L-amino acid transmembrane transporter activity"/>
    <property type="evidence" value="ECO:0007669"/>
    <property type="project" value="TreeGrafter"/>
</dbReference>
<feature type="transmembrane region" description="Helical" evidence="5">
    <location>
        <begin position="110"/>
        <end position="132"/>
    </location>
</feature>
<evidence type="ECO:0000256" key="5">
    <source>
        <dbReference type="SAM" id="Phobius"/>
    </source>
</evidence>
<evidence type="ECO:0000313" key="7">
    <source>
        <dbReference type="Proteomes" id="UP000009309"/>
    </source>
</evidence>
<keyword evidence="4 5" id="KW-0472">Membrane</keyword>
<feature type="transmembrane region" description="Helical" evidence="5">
    <location>
        <begin position="32"/>
        <end position="56"/>
    </location>
</feature>
<feature type="transmembrane region" description="Helical" evidence="5">
    <location>
        <begin position="411"/>
        <end position="429"/>
    </location>
</feature>
<feature type="transmembrane region" description="Helical" evidence="5">
    <location>
        <begin position="435"/>
        <end position="451"/>
    </location>
</feature>
<accession>I2GG02</accession>